<keyword evidence="2" id="KW-1133">Transmembrane helix</keyword>
<evidence type="ECO:0000313" key="4">
    <source>
        <dbReference type="Proteomes" id="UP000479241"/>
    </source>
</evidence>
<evidence type="ECO:0000313" key="3">
    <source>
        <dbReference type="EMBL" id="NEK86547.1"/>
    </source>
</evidence>
<organism evidence="3 4">
    <name type="scientific">Blastococcus saxobsidens</name>
    <dbReference type="NCBI Taxonomy" id="138336"/>
    <lineage>
        <taxon>Bacteria</taxon>
        <taxon>Bacillati</taxon>
        <taxon>Actinomycetota</taxon>
        <taxon>Actinomycetes</taxon>
        <taxon>Geodermatophilales</taxon>
        <taxon>Geodermatophilaceae</taxon>
        <taxon>Blastococcus</taxon>
    </lineage>
</organism>
<evidence type="ECO:0000256" key="1">
    <source>
        <dbReference type="SAM" id="MobiDB-lite"/>
    </source>
</evidence>
<keyword evidence="2" id="KW-0472">Membrane</keyword>
<feature type="transmembrane region" description="Helical" evidence="2">
    <location>
        <begin position="52"/>
        <end position="71"/>
    </location>
</feature>
<sequence length="222" mass="23626">MADTRTATHAAAGRTRSSTRRRSPGSRGNARRRPARRGPAGRRSSGGIQGIARWWPALLVAAAVLAGVAWGTERAVPTGACTLPGSSVTLSEEQMANAATIAEVGWNRGLPDRAVVIALATAMQESTMRNLDYGDRDSLGLFQQRPSQGWGTPEQVQDPVYAAGQFYDRLVQVPDWETGELTLVADAVQRSAFPLAYGRWSTFAEELTGALHPAAGAEPPCA</sequence>
<dbReference type="EMBL" id="JAAGWG010000016">
    <property type="protein sequence ID" value="NEK86547.1"/>
    <property type="molecule type" value="Genomic_DNA"/>
</dbReference>
<evidence type="ECO:0000256" key="2">
    <source>
        <dbReference type="SAM" id="Phobius"/>
    </source>
</evidence>
<dbReference type="RefSeq" id="WP_163205620.1">
    <property type="nucleotide sequence ID" value="NZ_JAAGWG010000016.1"/>
</dbReference>
<feature type="compositionally biased region" description="Basic residues" evidence="1">
    <location>
        <begin position="17"/>
        <end position="40"/>
    </location>
</feature>
<dbReference type="AlphaFoldDB" id="A0A6L9W386"/>
<dbReference type="Proteomes" id="UP000479241">
    <property type="component" value="Unassembled WGS sequence"/>
</dbReference>
<accession>A0A6L9W386</accession>
<feature type="compositionally biased region" description="Low complexity" evidence="1">
    <location>
        <begin position="1"/>
        <end position="16"/>
    </location>
</feature>
<comment type="caution">
    <text evidence="3">The sequence shown here is derived from an EMBL/GenBank/DDBJ whole genome shotgun (WGS) entry which is preliminary data.</text>
</comment>
<reference evidence="3 4" key="1">
    <citation type="submission" date="2019-12" db="EMBL/GenBank/DDBJ databases">
        <title>the WGS of Blastococcus saxobsidens 67B17.</title>
        <authorList>
            <person name="Jiang Z."/>
        </authorList>
    </citation>
    <scope>NUCLEOTIDE SEQUENCE [LARGE SCALE GENOMIC DNA]</scope>
    <source>
        <strain evidence="3 4">67B17</strain>
    </source>
</reference>
<protein>
    <submittedName>
        <fullName evidence="3">Uncharacterized protein</fullName>
    </submittedName>
</protein>
<proteinExistence type="predicted"/>
<feature type="region of interest" description="Disordered" evidence="1">
    <location>
        <begin position="1"/>
        <end position="46"/>
    </location>
</feature>
<name>A0A6L9W386_9ACTN</name>
<gene>
    <name evidence="3" type="ORF">GCU60_12400</name>
</gene>
<keyword evidence="2" id="KW-0812">Transmembrane</keyword>